<dbReference type="EMBL" id="SNZV01000004">
    <property type="protein sequence ID" value="TDS13885.1"/>
    <property type="molecule type" value="Genomic_DNA"/>
</dbReference>
<organism evidence="2 3">
    <name type="scientific">Sphingobacterium paludis</name>
    <dbReference type="NCBI Taxonomy" id="1476465"/>
    <lineage>
        <taxon>Bacteria</taxon>
        <taxon>Pseudomonadati</taxon>
        <taxon>Bacteroidota</taxon>
        <taxon>Sphingobacteriia</taxon>
        <taxon>Sphingobacteriales</taxon>
        <taxon>Sphingobacteriaceae</taxon>
        <taxon>Sphingobacterium</taxon>
    </lineage>
</organism>
<keyword evidence="3" id="KW-1185">Reference proteome</keyword>
<feature type="domain" description="Polysaccharide pyruvyl transferase" evidence="1">
    <location>
        <begin position="12"/>
        <end position="285"/>
    </location>
</feature>
<dbReference type="OrthoDB" id="9799278at2"/>
<evidence type="ECO:0000259" key="1">
    <source>
        <dbReference type="Pfam" id="PF04230"/>
    </source>
</evidence>
<name>A0A4R7D2Q2_9SPHI</name>
<evidence type="ECO:0000313" key="3">
    <source>
        <dbReference type="Proteomes" id="UP000294752"/>
    </source>
</evidence>
<evidence type="ECO:0000313" key="2">
    <source>
        <dbReference type="EMBL" id="TDS13885.1"/>
    </source>
</evidence>
<keyword evidence="2" id="KW-0808">Transferase</keyword>
<comment type="caution">
    <text evidence="2">The sequence shown here is derived from an EMBL/GenBank/DDBJ whole genome shotgun (WGS) entry which is preliminary data.</text>
</comment>
<dbReference type="Proteomes" id="UP000294752">
    <property type="component" value="Unassembled WGS sequence"/>
</dbReference>
<dbReference type="AlphaFoldDB" id="A0A4R7D2Q2"/>
<reference evidence="2 3" key="1">
    <citation type="submission" date="2019-03" db="EMBL/GenBank/DDBJ databases">
        <title>Genomic Encyclopedia of Type Strains, Phase III (KMG-III): the genomes of soil and plant-associated and newly described type strains.</title>
        <authorList>
            <person name="Whitman W."/>
        </authorList>
    </citation>
    <scope>NUCLEOTIDE SEQUENCE [LARGE SCALE GENOMIC DNA]</scope>
    <source>
        <strain evidence="2 3">CGMCC 1.12801</strain>
    </source>
</reference>
<accession>A0A4R7D2Q2</accession>
<dbReference type="GO" id="GO:0016740">
    <property type="term" value="F:transferase activity"/>
    <property type="evidence" value="ECO:0007669"/>
    <property type="project" value="UniProtKB-KW"/>
</dbReference>
<dbReference type="InterPro" id="IPR007345">
    <property type="entry name" value="Polysacch_pyruvyl_Trfase"/>
</dbReference>
<dbReference type="RefSeq" id="WP_133640186.1">
    <property type="nucleotide sequence ID" value="NZ_SNZV01000004.1"/>
</dbReference>
<proteinExistence type="predicted"/>
<gene>
    <name evidence="2" type="ORF">B0I21_104211</name>
</gene>
<sequence length="357" mass="41318">MIGILTFSRCYNYGAFLQAYALHRFLLEQGYDNELIDYRSQKSIDNELNALWAEGKGNIGLKIRIGLKILKFRLYHSKFKKTKHYFNREELAQKHYDLAIVGSDQIWCYTKEWGGVDTPYFSDQLSADSIISYAASMGPDKYDQQHPRSIVRLMKNFHALGVRDTNSYKFAQQLNPTTPTLVLDPTLIYSFEKEVKPVNRKKYILFYSDGLLPDEKTLITLKKVAKKKGLQIVSIGKHFEWADVNVVCPSPFRWMGYIKNADFVFTCMYHGLLFSIKFNRQFAMFLIPERENKCLDFLKRCGLANRVVKEADQLFALVDTKIDYLPVNSFLQEQQALSTTFLIQNVADITVVEHAEG</sequence>
<protein>
    <submittedName>
        <fullName evidence="2">Polysaccharide pyruvyl transferase</fullName>
    </submittedName>
</protein>
<dbReference type="Pfam" id="PF04230">
    <property type="entry name" value="PS_pyruv_trans"/>
    <property type="match status" value="1"/>
</dbReference>